<evidence type="ECO:0000256" key="1">
    <source>
        <dbReference type="ARBA" id="ARBA00012528"/>
    </source>
</evidence>
<dbReference type="PROSITE" id="PS50887">
    <property type="entry name" value="GGDEF"/>
    <property type="match status" value="1"/>
</dbReference>
<keyword evidence="4" id="KW-0732">Signal</keyword>
<feature type="transmembrane region" description="Helical" evidence="3">
    <location>
        <begin position="336"/>
        <end position="356"/>
    </location>
</feature>
<evidence type="ECO:0000256" key="4">
    <source>
        <dbReference type="SAM" id="SignalP"/>
    </source>
</evidence>
<accession>A0ABW5ED10</accession>
<proteinExistence type="predicted"/>
<dbReference type="Pfam" id="PF07696">
    <property type="entry name" value="7TMR-DISMED2"/>
    <property type="match status" value="1"/>
</dbReference>
<reference evidence="7" key="1">
    <citation type="journal article" date="2019" name="Int. J. Syst. Evol. Microbiol.">
        <title>The Global Catalogue of Microorganisms (GCM) 10K type strain sequencing project: providing services to taxonomists for standard genome sequencing and annotation.</title>
        <authorList>
            <consortium name="The Broad Institute Genomics Platform"/>
            <consortium name="The Broad Institute Genome Sequencing Center for Infectious Disease"/>
            <person name="Wu L."/>
            <person name="Ma J."/>
        </authorList>
    </citation>
    <scope>NUCLEOTIDE SEQUENCE [LARGE SCALE GENOMIC DNA]</scope>
    <source>
        <strain evidence="7">KCTC 12848</strain>
    </source>
</reference>
<organism evidence="6 7">
    <name type="scientific">Microbulbifer halophilus</name>
    <dbReference type="NCBI Taxonomy" id="453963"/>
    <lineage>
        <taxon>Bacteria</taxon>
        <taxon>Pseudomonadati</taxon>
        <taxon>Pseudomonadota</taxon>
        <taxon>Gammaproteobacteria</taxon>
        <taxon>Cellvibrionales</taxon>
        <taxon>Microbulbiferaceae</taxon>
        <taxon>Microbulbifer</taxon>
    </lineage>
</organism>
<dbReference type="SMART" id="SM00267">
    <property type="entry name" value="GGDEF"/>
    <property type="match status" value="1"/>
</dbReference>
<feature type="transmembrane region" description="Helical" evidence="3">
    <location>
        <begin position="305"/>
        <end position="324"/>
    </location>
</feature>
<dbReference type="InterPro" id="IPR000160">
    <property type="entry name" value="GGDEF_dom"/>
</dbReference>
<dbReference type="InterPro" id="IPR043128">
    <property type="entry name" value="Rev_trsase/Diguanyl_cyclase"/>
</dbReference>
<dbReference type="EC" id="2.7.7.65" evidence="1"/>
<name>A0ABW5ED10_9GAMM</name>
<keyword evidence="3" id="KW-1133">Transmembrane helix</keyword>
<dbReference type="Pfam" id="PF07695">
    <property type="entry name" value="7TMR-DISM_7TM"/>
    <property type="match status" value="1"/>
</dbReference>
<feature type="transmembrane region" description="Helical" evidence="3">
    <location>
        <begin position="185"/>
        <end position="206"/>
    </location>
</feature>
<feature type="chain" id="PRO_5045261744" description="diguanylate cyclase" evidence="4">
    <location>
        <begin position="22"/>
        <end position="574"/>
    </location>
</feature>
<evidence type="ECO:0000256" key="3">
    <source>
        <dbReference type="SAM" id="Phobius"/>
    </source>
</evidence>
<dbReference type="SUPFAM" id="SSF55073">
    <property type="entry name" value="Nucleotide cyclase"/>
    <property type="match status" value="1"/>
</dbReference>
<keyword evidence="7" id="KW-1185">Reference proteome</keyword>
<feature type="region of interest" description="Disordered" evidence="2">
    <location>
        <begin position="552"/>
        <end position="574"/>
    </location>
</feature>
<dbReference type="Pfam" id="PF00990">
    <property type="entry name" value="GGDEF"/>
    <property type="match status" value="1"/>
</dbReference>
<evidence type="ECO:0000256" key="2">
    <source>
        <dbReference type="SAM" id="MobiDB-lite"/>
    </source>
</evidence>
<dbReference type="InterPro" id="IPR011623">
    <property type="entry name" value="7TMR_DISM_rcpt_extracell_dom1"/>
</dbReference>
<feature type="signal peptide" evidence="4">
    <location>
        <begin position="1"/>
        <end position="21"/>
    </location>
</feature>
<feature type="transmembrane region" description="Helical" evidence="3">
    <location>
        <begin position="281"/>
        <end position="299"/>
    </location>
</feature>
<feature type="transmembrane region" description="Helical" evidence="3">
    <location>
        <begin position="368"/>
        <end position="386"/>
    </location>
</feature>
<dbReference type="Proteomes" id="UP001597425">
    <property type="component" value="Unassembled WGS sequence"/>
</dbReference>
<dbReference type="EMBL" id="JBHUJD010000013">
    <property type="protein sequence ID" value="MFD2310978.1"/>
    <property type="molecule type" value="Genomic_DNA"/>
</dbReference>
<dbReference type="NCBIfam" id="TIGR00254">
    <property type="entry name" value="GGDEF"/>
    <property type="match status" value="1"/>
</dbReference>
<dbReference type="PANTHER" id="PTHR45138">
    <property type="entry name" value="REGULATORY COMPONENTS OF SENSORY TRANSDUCTION SYSTEM"/>
    <property type="match status" value="1"/>
</dbReference>
<dbReference type="Gene3D" id="2.60.40.2380">
    <property type="match status" value="1"/>
</dbReference>
<feature type="transmembrane region" description="Helical" evidence="3">
    <location>
        <begin position="213"/>
        <end position="238"/>
    </location>
</feature>
<feature type="domain" description="GGDEF" evidence="5">
    <location>
        <begin position="425"/>
        <end position="555"/>
    </location>
</feature>
<dbReference type="Gene3D" id="3.30.70.270">
    <property type="match status" value="1"/>
</dbReference>
<dbReference type="PANTHER" id="PTHR45138:SF24">
    <property type="entry name" value="DIGUANYLATE CYCLASE DGCC-RELATED"/>
    <property type="match status" value="1"/>
</dbReference>
<evidence type="ECO:0000313" key="6">
    <source>
        <dbReference type="EMBL" id="MFD2310978.1"/>
    </source>
</evidence>
<evidence type="ECO:0000313" key="7">
    <source>
        <dbReference type="Proteomes" id="UP001597425"/>
    </source>
</evidence>
<evidence type="ECO:0000259" key="5">
    <source>
        <dbReference type="PROSITE" id="PS50887"/>
    </source>
</evidence>
<gene>
    <name evidence="6" type="ORF">ACFSKX_11185</name>
</gene>
<dbReference type="InterPro" id="IPR029787">
    <property type="entry name" value="Nucleotide_cyclase"/>
</dbReference>
<sequence length="574" mass="63978">MKLAYIFRGIFLLCLFGAADAAALTVSPDLQSTSLIPELRLLEDPGGELDFNRVRSPAYRDRLKPWNRAAANFGYSRSAYWVAFTLRNPTDESVSLLIRQDYPLIDYLDFWGQDAGGNWQRIATGDRRPFHNRPLALRDFVFPVTLPARSERTYYLRYASQGSLNIGLSVSREHAFLARLGLEQLLLGIYYGGFLVLVLYNLFLFIAVRDRAYIYYMAYALSYGLYFAVINGIAFQFAWPDNPWLANWSLIVLVALSLLFATRFAREVCAAAILAPRTDRLARAVQFVLILLGAIAPLAGYRIVVTAVTMIALAVGVLLLAMGSISMLRGSVSARYFMLGWATLIASVIIYVVKTFGWLPHNGYTHNAFQVAALVEMVLLSLALGARVRLIRKRGYIDQLSGLYNRRFFEEQLSREFDLAGRSGTPLSLLMMDLDHFKDINDRHGHHQGDLVIHGIGQLIRNQVRKPVTACRYGGEEFAILLPRTDLAQSRVLAERLVRKVAELEPNGMPLTISAGVADLENNGFSAPVQLLQAADTALYRAKQAGRNRVVTASPEAGDSPGFVQSGKRQLLSP</sequence>
<keyword evidence="3" id="KW-0812">Transmembrane</keyword>
<comment type="caution">
    <text evidence="6">The sequence shown here is derived from an EMBL/GenBank/DDBJ whole genome shotgun (WGS) entry which is preliminary data.</text>
</comment>
<dbReference type="InterPro" id="IPR050469">
    <property type="entry name" value="Diguanylate_Cyclase"/>
</dbReference>
<dbReference type="RefSeq" id="WP_265721578.1">
    <property type="nucleotide sequence ID" value="NZ_JAPIVK010000012.1"/>
</dbReference>
<protein>
    <recommendedName>
        <fullName evidence="1">diguanylate cyclase</fullName>
        <ecNumber evidence="1">2.7.7.65</ecNumber>
    </recommendedName>
</protein>
<dbReference type="CDD" id="cd01949">
    <property type="entry name" value="GGDEF"/>
    <property type="match status" value="1"/>
</dbReference>
<dbReference type="InterPro" id="IPR011622">
    <property type="entry name" value="7TMR_DISM_rcpt_extracell_dom2"/>
</dbReference>
<feature type="transmembrane region" description="Helical" evidence="3">
    <location>
        <begin position="244"/>
        <end position="261"/>
    </location>
</feature>
<keyword evidence="3" id="KW-0472">Membrane</keyword>